<dbReference type="Gene3D" id="2.40.50.100">
    <property type="match status" value="1"/>
</dbReference>
<dbReference type="PROSITE" id="PS50968">
    <property type="entry name" value="BIOTINYL_LIPOYL"/>
    <property type="match status" value="1"/>
</dbReference>
<dbReference type="InterPro" id="IPR016156">
    <property type="entry name" value="FAD/NAD-linked_Rdtase_dimer_sf"/>
</dbReference>
<dbReference type="GO" id="GO:0004148">
    <property type="term" value="F:dihydrolipoyl dehydrogenase (NADH) activity"/>
    <property type="evidence" value="ECO:0007669"/>
    <property type="project" value="UniProtKB-EC"/>
</dbReference>
<dbReference type="SUPFAM" id="SSF51905">
    <property type="entry name" value="FAD/NAD(P)-binding domain"/>
    <property type="match status" value="1"/>
</dbReference>
<name>A0A2X0QX46_9PROT</name>
<protein>
    <recommendedName>
        <fullName evidence="3 12">Dihydrolipoyl dehydrogenase</fullName>
        <ecNumber evidence="3 12">1.8.1.4</ecNumber>
    </recommendedName>
</protein>
<dbReference type="Pfam" id="PF02852">
    <property type="entry name" value="Pyr_redox_dim"/>
    <property type="match status" value="1"/>
</dbReference>
<evidence type="ECO:0000256" key="8">
    <source>
        <dbReference type="ARBA" id="ARBA00023027"/>
    </source>
</evidence>
<dbReference type="GO" id="GO:0006103">
    <property type="term" value="P:2-oxoglutarate metabolic process"/>
    <property type="evidence" value="ECO:0007669"/>
    <property type="project" value="TreeGrafter"/>
</dbReference>
<evidence type="ECO:0000259" key="13">
    <source>
        <dbReference type="PROSITE" id="PS50968"/>
    </source>
</evidence>
<dbReference type="PRINTS" id="PR00368">
    <property type="entry name" value="FADPNR"/>
</dbReference>
<proteinExistence type="inferred from homology"/>
<evidence type="ECO:0000256" key="5">
    <source>
        <dbReference type="ARBA" id="ARBA00022823"/>
    </source>
</evidence>
<dbReference type="SUPFAM" id="SSF55424">
    <property type="entry name" value="FAD/NAD-linked reductases, dimerisation (C-terminal) domain"/>
    <property type="match status" value="1"/>
</dbReference>
<keyword evidence="7 12" id="KW-0560">Oxidoreductase</keyword>
<evidence type="ECO:0000256" key="9">
    <source>
        <dbReference type="ARBA" id="ARBA00023157"/>
    </source>
</evidence>
<dbReference type="EMBL" id="LS423452">
    <property type="protein sequence ID" value="SPS06793.1"/>
    <property type="molecule type" value="Genomic_DNA"/>
</dbReference>
<dbReference type="FunFam" id="2.40.50.100:FF:000009">
    <property type="entry name" value="Acetyltransferase component of pyruvate dehydrogenase complex"/>
    <property type="match status" value="1"/>
</dbReference>
<evidence type="ECO:0000256" key="10">
    <source>
        <dbReference type="ARBA" id="ARBA00023284"/>
    </source>
</evidence>
<dbReference type="PANTHER" id="PTHR22912">
    <property type="entry name" value="DISULFIDE OXIDOREDUCTASE"/>
    <property type="match status" value="1"/>
</dbReference>
<keyword evidence="10 12" id="KW-0676">Redox-active center</keyword>
<dbReference type="PANTHER" id="PTHR22912:SF160">
    <property type="entry name" value="DIHYDROLIPOYL DEHYDROGENASE"/>
    <property type="match status" value="1"/>
</dbReference>
<dbReference type="Pfam" id="PF07992">
    <property type="entry name" value="Pyr_redox_2"/>
    <property type="match status" value="1"/>
</dbReference>
<dbReference type="SUPFAM" id="SSF51230">
    <property type="entry name" value="Single hybrid motif"/>
    <property type="match status" value="1"/>
</dbReference>
<dbReference type="InterPro" id="IPR023753">
    <property type="entry name" value="FAD/NAD-binding_dom"/>
</dbReference>
<dbReference type="InterPro" id="IPR003016">
    <property type="entry name" value="2-oxoA_DH_lipoyl-BS"/>
</dbReference>
<evidence type="ECO:0000256" key="11">
    <source>
        <dbReference type="ARBA" id="ARBA00049187"/>
    </source>
</evidence>
<dbReference type="PROSITE" id="PS00076">
    <property type="entry name" value="PYRIDINE_REDOX_1"/>
    <property type="match status" value="1"/>
</dbReference>
<dbReference type="NCBIfam" id="TIGR01350">
    <property type="entry name" value="lipoamide_DH"/>
    <property type="match status" value="1"/>
</dbReference>
<dbReference type="InterPro" id="IPR006258">
    <property type="entry name" value="Lipoamide_DH"/>
</dbReference>
<evidence type="ECO:0000256" key="12">
    <source>
        <dbReference type="RuleBase" id="RU003692"/>
    </source>
</evidence>
<dbReference type="Gene3D" id="3.30.390.30">
    <property type="match status" value="1"/>
</dbReference>
<keyword evidence="5" id="KW-0450">Lipoyl</keyword>
<evidence type="ECO:0000313" key="14">
    <source>
        <dbReference type="EMBL" id="SPS06793.1"/>
    </source>
</evidence>
<evidence type="ECO:0000256" key="2">
    <source>
        <dbReference type="ARBA" id="ARBA00007532"/>
    </source>
</evidence>
<dbReference type="GO" id="GO:0050660">
    <property type="term" value="F:flavin adenine dinucleotide binding"/>
    <property type="evidence" value="ECO:0007669"/>
    <property type="project" value="InterPro"/>
</dbReference>
<keyword evidence="8 12" id="KW-0520">NAD</keyword>
<reference evidence="14" key="1">
    <citation type="submission" date="2018-05" db="EMBL/GenBank/DDBJ databases">
        <authorList>
            <person name="Lanie J.A."/>
            <person name="Ng W.-L."/>
            <person name="Kazmierczak K.M."/>
            <person name="Andrzejewski T.M."/>
            <person name="Davidsen T.M."/>
            <person name="Wayne K.J."/>
            <person name="Tettelin H."/>
            <person name="Glass J.I."/>
            <person name="Rusch D."/>
            <person name="Podicherti R."/>
            <person name="Tsui H.-C.T."/>
            <person name="Winkler M.E."/>
        </authorList>
    </citation>
    <scope>NUCLEOTIDE SEQUENCE</scope>
    <source>
        <strain evidence="14">KNB</strain>
    </source>
</reference>
<comment type="cofactor">
    <cofactor evidence="1">
        <name>(R)-lipoate</name>
        <dbReference type="ChEBI" id="CHEBI:83088"/>
    </cofactor>
</comment>
<feature type="domain" description="Lipoyl-binding" evidence="13">
    <location>
        <begin position="4"/>
        <end position="78"/>
    </location>
</feature>
<dbReference type="CDD" id="cd06849">
    <property type="entry name" value="lipoyl_domain"/>
    <property type="match status" value="1"/>
</dbReference>
<comment type="cofactor">
    <cofactor evidence="12">
        <name>FAD</name>
        <dbReference type="ChEBI" id="CHEBI:57692"/>
    </cofactor>
    <text evidence="12">Binds 1 FAD per subunit.</text>
</comment>
<gene>
    <name evidence="14" type="primary">lpdA</name>
    <name evidence="14" type="ORF">NITFAB_2386</name>
</gene>
<dbReference type="Gene3D" id="3.50.50.60">
    <property type="entry name" value="FAD/NAD(P)-binding domain"/>
    <property type="match status" value="2"/>
</dbReference>
<evidence type="ECO:0000256" key="6">
    <source>
        <dbReference type="ARBA" id="ARBA00022827"/>
    </source>
</evidence>
<dbReference type="InterPro" id="IPR012999">
    <property type="entry name" value="Pyr_OxRdtase_I_AS"/>
</dbReference>
<evidence type="ECO:0000256" key="4">
    <source>
        <dbReference type="ARBA" id="ARBA00022630"/>
    </source>
</evidence>
<dbReference type="AlphaFoldDB" id="A0A2X0QX46"/>
<dbReference type="PROSITE" id="PS00189">
    <property type="entry name" value="LIPOYL"/>
    <property type="match status" value="1"/>
</dbReference>
<accession>A0A2X0QX46</accession>
<dbReference type="EC" id="1.8.1.4" evidence="3 12"/>
<comment type="similarity">
    <text evidence="2 12">Belongs to the class-I pyridine nucleotide-disulfide oxidoreductase family.</text>
</comment>
<dbReference type="InterPro" id="IPR036188">
    <property type="entry name" value="FAD/NAD-bd_sf"/>
</dbReference>
<organism evidence="14">
    <name type="scientific">Candidatus Nitrotoga fabula</name>
    <dbReference type="NCBI Taxonomy" id="2182327"/>
    <lineage>
        <taxon>Bacteria</taxon>
        <taxon>Pseudomonadati</taxon>
        <taxon>Pseudomonadota</taxon>
        <taxon>Betaproteobacteria</taxon>
        <taxon>Nitrosomonadales</taxon>
        <taxon>Gallionellaceae</taxon>
        <taxon>Candidatus Nitrotoga</taxon>
    </lineage>
</organism>
<evidence type="ECO:0000256" key="7">
    <source>
        <dbReference type="ARBA" id="ARBA00023002"/>
    </source>
</evidence>
<keyword evidence="9" id="KW-1015">Disulfide bond</keyword>
<dbReference type="PRINTS" id="PR00411">
    <property type="entry name" value="PNDRDTASEI"/>
</dbReference>
<evidence type="ECO:0000256" key="1">
    <source>
        <dbReference type="ARBA" id="ARBA00001938"/>
    </source>
</evidence>
<keyword evidence="6 12" id="KW-0274">FAD</keyword>
<dbReference type="InterPro" id="IPR000089">
    <property type="entry name" value="Biotin_lipoyl"/>
</dbReference>
<dbReference type="InterPro" id="IPR011053">
    <property type="entry name" value="Single_hybrid_motif"/>
</dbReference>
<sequence length="597" mass="63236">MKQTTAVNVPDIGDFKNVPIIEVLVKPGDSVAAEQPLVTLETDKATVEIPSPVAGRVKEIKARMGDKVSQGDPIVILEVEVAEGQSASIAPDRSPGAGTGGQPAQENFISSPVVPENAIPTATALKRGDFHAEVVVLGGGPGGYTAAFRAADLSKQVLLVERHSRLGGVCLNVGCIPSKALLHVANVINEAEEVSHQGLTFGKPVIDIGKIRSWKEGIVAKLSGGLTSLSKQRRVQVVHGVAKFSSPNLLVVETEEGVKTITFDHAIVAAGSSVARIPGFPYDDPRLMDSTGALQLQDIPGRMLIIGGGIIGLEMATVYDALGSRVSVVELADGLIPGADRDLVRVLHKRIAKRYEAIYLKTRVARIETKEEGLYVVFEGENAPQPQLYDRVLLAVGRRPNGREINAEAAGVAVDERGFIPVDKQQRTNVPHIYAVGDIVGDPMLAHKATHEGRVAAEVIAGHKASFDARAIPSVAYTDPEISWMGLTETQANAQGIAYEKAVFPWAASGRALSMGREEGLTKLLHDPQTGSILGAGIVGRNAGDLIAETVLALEMGANMEDIGLTIHPHPTLSETVGFAAEIAEGSITDLYLPRKK</sequence>
<dbReference type="FunFam" id="3.30.390.30:FF:000001">
    <property type="entry name" value="Dihydrolipoyl dehydrogenase"/>
    <property type="match status" value="1"/>
</dbReference>
<dbReference type="InterPro" id="IPR050151">
    <property type="entry name" value="Class-I_Pyr_Nuc-Dis_Oxidored"/>
</dbReference>
<evidence type="ECO:0000256" key="3">
    <source>
        <dbReference type="ARBA" id="ARBA00012608"/>
    </source>
</evidence>
<dbReference type="Pfam" id="PF00364">
    <property type="entry name" value="Biotin_lipoyl"/>
    <property type="match status" value="1"/>
</dbReference>
<comment type="miscellaneous">
    <text evidence="12">The active site is a redox-active disulfide bond.</text>
</comment>
<dbReference type="InterPro" id="IPR004099">
    <property type="entry name" value="Pyr_nucl-diS_OxRdtase_dimer"/>
</dbReference>
<comment type="catalytic activity">
    <reaction evidence="11 12">
        <text>N(6)-[(R)-dihydrolipoyl]-L-lysyl-[protein] + NAD(+) = N(6)-[(R)-lipoyl]-L-lysyl-[protein] + NADH + H(+)</text>
        <dbReference type="Rhea" id="RHEA:15045"/>
        <dbReference type="Rhea" id="RHEA-COMP:10474"/>
        <dbReference type="Rhea" id="RHEA-COMP:10475"/>
        <dbReference type="ChEBI" id="CHEBI:15378"/>
        <dbReference type="ChEBI" id="CHEBI:57540"/>
        <dbReference type="ChEBI" id="CHEBI:57945"/>
        <dbReference type="ChEBI" id="CHEBI:83099"/>
        <dbReference type="ChEBI" id="CHEBI:83100"/>
        <dbReference type="EC" id="1.8.1.4"/>
    </reaction>
</comment>
<keyword evidence="4 12" id="KW-0285">Flavoprotein</keyword>